<keyword evidence="4" id="KW-1185">Reference proteome</keyword>
<reference evidence="3 4" key="1">
    <citation type="submission" date="2024-01" db="EMBL/GenBank/DDBJ databases">
        <title>The complete chloroplast genome sequence of Lithospermum erythrorhizon: insights into the phylogenetic relationship among Boraginaceae species and the maternal lineages of purple gromwells.</title>
        <authorList>
            <person name="Okada T."/>
            <person name="Watanabe K."/>
        </authorList>
    </citation>
    <scope>NUCLEOTIDE SEQUENCE [LARGE SCALE GENOMIC DNA]</scope>
</reference>
<feature type="compositionally biased region" description="Basic and acidic residues" evidence="2">
    <location>
        <begin position="62"/>
        <end position="87"/>
    </location>
</feature>
<proteinExistence type="predicted"/>
<organism evidence="3 4">
    <name type="scientific">Lithospermum erythrorhizon</name>
    <name type="common">Purple gromwell</name>
    <name type="synonym">Lithospermum officinale var. erythrorhizon</name>
    <dbReference type="NCBI Taxonomy" id="34254"/>
    <lineage>
        <taxon>Eukaryota</taxon>
        <taxon>Viridiplantae</taxon>
        <taxon>Streptophyta</taxon>
        <taxon>Embryophyta</taxon>
        <taxon>Tracheophyta</taxon>
        <taxon>Spermatophyta</taxon>
        <taxon>Magnoliopsida</taxon>
        <taxon>eudicotyledons</taxon>
        <taxon>Gunneridae</taxon>
        <taxon>Pentapetalae</taxon>
        <taxon>asterids</taxon>
        <taxon>lamiids</taxon>
        <taxon>Boraginales</taxon>
        <taxon>Boraginaceae</taxon>
        <taxon>Boraginoideae</taxon>
        <taxon>Lithospermeae</taxon>
        <taxon>Lithospermum</taxon>
    </lineage>
</organism>
<comment type="caution">
    <text evidence="3">The sequence shown here is derived from an EMBL/GenBank/DDBJ whole genome shotgun (WGS) entry which is preliminary data.</text>
</comment>
<evidence type="ECO:0000256" key="1">
    <source>
        <dbReference type="SAM" id="Coils"/>
    </source>
</evidence>
<evidence type="ECO:0000256" key="2">
    <source>
        <dbReference type="SAM" id="MobiDB-lite"/>
    </source>
</evidence>
<feature type="region of interest" description="Disordered" evidence="2">
    <location>
        <begin position="59"/>
        <end position="87"/>
    </location>
</feature>
<dbReference type="Proteomes" id="UP001454036">
    <property type="component" value="Unassembled WGS sequence"/>
</dbReference>
<gene>
    <name evidence="3" type="ORF">LIER_08094</name>
</gene>
<evidence type="ECO:0000313" key="3">
    <source>
        <dbReference type="EMBL" id="GAA0148732.1"/>
    </source>
</evidence>
<evidence type="ECO:0000313" key="4">
    <source>
        <dbReference type="Proteomes" id="UP001454036"/>
    </source>
</evidence>
<accession>A0AAV3PAJ6</accession>
<protein>
    <submittedName>
        <fullName evidence="3">Uncharacterized protein</fullName>
    </submittedName>
</protein>
<name>A0AAV3PAJ6_LITER</name>
<dbReference type="EMBL" id="BAABME010001288">
    <property type="protein sequence ID" value="GAA0148732.1"/>
    <property type="molecule type" value="Genomic_DNA"/>
</dbReference>
<dbReference type="AlphaFoldDB" id="A0AAV3PAJ6"/>
<feature type="coiled-coil region" evidence="1">
    <location>
        <begin position="175"/>
        <end position="202"/>
    </location>
</feature>
<keyword evidence="1" id="KW-0175">Coiled coil</keyword>
<sequence>MAKKVVDDLSLRAADLGWVVIPSTVDAPPRPLFSKQMKPIARKLPTTCILDLTEEALATATSKEKDSHEPTPEKASSRSRGESDCSPKAKIGYSANYLELPYTLPGGFKITKDSTLWKKRDAFRTTRPLFLKRLGKDFEEFRDPLEIHGSIMKHDALKESFTKLEGDNFDLSSKVNKLQLFLDRATKRANKAEEKAKATQETTNAVTAQRVPEGIKSFKGSDEYALKDGKEAAYCLCHFEKSYRDVCSTIVDHYQSFIQQYPGDWFFDVDISAPLSPAEGDEA</sequence>